<organism evidence="2 3">
    <name type="scientific">Nonomuraea angiospora</name>
    <dbReference type="NCBI Taxonomy" id="46172"/>
    <lineage>
        <taxon>Bacteria</taxon>
        <taxon>Bacillati</taxon>
        <taxon>Actinomycetota</taxon>
        <taxon>Actinomycetes</taxon>
        <taxon>Streptosporangiales</taxon>
        <taxon>Streptosporangiaceae</taxon>
        <taxon>Nonomuraea</taxon>
    </lineage>
</organism>
<evidence type="ECO:0000313" key="3">
    <source>
        <dbReference type="Proteomes" id="UP000633509"/>
    </source>
</evidence>
<gene>
    <name evidence="2" type="ORF">H4W80_000533</name>
</gene>
<name>A0ABR9LNP2_9ACTN</name>
<feature type="compositionally biased region" description="Basic and acidic residues" evidence="1">
    <location>
        <begin position="167"/>
        <end position="229"/>
    </location>
</feature>
<proteinExistence type="predicted"/>
<accession>A0ABR9LNP2</accession>
<dbReference type="RefSeq" id="WP_318786670.1">
    <property type="nucleotide sequence ID" value="NZ_JADBEK010000001.1"/>
</dbReference>
<keyword evidence="3" id="KW-1185">Reference proteome</keyword>
<dbReference type="InterPro" id="IPR036086">
    <property type="entry name" value="ParB/Sulfiredoxin_sf"/>
</dbReference>
<protein>
    <recommendedName>
        <fullName evidence="4">Streptomycin biosynthesis protein</fullName>
    </recommendedName>
</protein>
<sequence>MQVLAETQAELPPILVHWPSMRVIDGMHRLVAARLKQERTIKVRFFEGDECEAFIAAVKANVTHGLPLTVADREAAAVQIIEIHPHASDRSIAAMAGLGPRRVAALRQRMGTEEARSLVRLGRDGRLRPLNSADGRRVASEIMAKRPDASLREVAKLAGISPATVQDVRRRMERGEDPVPAKLRTEHEEPRPHNGTGHEDSPSARKSHVDPLARDCDRGPTRDRASMLESLRKDPSLRLSVNGRKVLHWLYTHTAGPRGWEDIVHEIPTHSAYVVAQMARDCAFEWSVFAQQLERRLQTSEER</sequence>
<dbReference type="Proteomes" id="UP000633509">
    <property type="component" value="Unassembled WGS sequence"/>
</dbReference>
<dbReference type="EMBL" id="JADBEK010000001">
    <property type="protein sequence ID" value="MBE1582275.1"/>
    <property type="molecule type" value="Genomic_DNA"/>
</dbReference>
<dbReference type="SUPFAM" id="SSF110849">
    <property type="entry name" value="ParB/Sulfiredoxin"/>
    <property type="match status" value="1"/>
</dbReference>
<evidence type="ECO:0008006" key="4">
    <source>
        <dbReference type="Google" id="ProtNLM"/>
    </source>
</evidence>
<feature type="region of interest" description="Disordered" evidence="1">
    <location>
        <begin position="166"/>
        <end position="229"/>
    </location>
</feature>
<comment type="caution">
    <text evidence="2">The sequence shown here is derived from an EMBL/GenBank/DDBJ whole genome shotgun (WGS) entry which is preliminary data.</text>
</comment>
<evidence type="ECO:0000256" key="1">
    <source>
        <dbReference type="SAM" id="MobiDB-lite"/>
    </source>
</evidence>
<reference evidence="2 3" key="1">
    <citation type="submission" date="2020-10" db="EMBL/GenBank/DDBJ databases">
        <title>Sequencing the genomes of 1000 actinobacteria strains.</title>
        <authorList>
            <person name="Klenk H.-P."/>
        </authorList>
    </citation>
    <scope>NUCLEOTIDE SEQUENCE [LARGE SCALE GENOMIC DNA]</scope>
    <source>
        <strain evidence="2 3">DSM 43173</strain>
    </source>
</reference>
<evidence type="ECO:0000313" key="2">
    <source>
        <dbReference type="EMBL" id="MBE1582275.1"/>
    </source>
</evidence>